<dbReference type="AlphaFoldDB" id="A0AAU7RXP3"/>
<dbReference type="Pfam" id="PF06412">
    <property type="entry name" value="TraD"/>
    <property type="match status" value="1"/>
</dbReference>
<evidence type="ECO:0000313" key="1">
    <source>
        <dbReference type="EMBL" id="XBT94900.1"/>
    </source>
</evidence>
<protein>
    <submittedName>
        <fullName evidence="1">Conjugal transfer protein TraD</fullName>
    </submittedName>
</protein>
<reference evidence="1" key="1">
    <citation type="submission" date="2024-06" db="EMBL/GenBank/DDBJ databases">
        <authorList>
            <person name="Li T."/>
            <person name="Gao R."/>
        </authorList>
    </citation>
    <scope>NUCLEOTIDE SEQUENCE</scope>
    <source>
        <strain evidence="1">ZPR3</strain>
    </source>
</reference>
<name>A0AAU7RXP3_9HYPH</name>
<dbReference type="RefSeq" id="WP_349958979.1">
    <property type="nucleotide sequence ID" value="NZ_CP157960.1"/>
</dbReference>
<organism evidence="1">
    <name type="scientific">Rhizobium sp. ZPR3</name>
    <dbReference type="NCBI Taxonomy" id="3158967"/>
    <lineage>
        <taxon>Bacteria</taxon>
        <taxon>Pseudomonadati</taxon>
        <taxon>Pseudomonadota</taxon>
        <taxon>Alphaproteobacteria</taxon>
        <taxon>Hyphomicrobiales</taxon>
        <taxon>Rhizobiaceae</taxon>
        <taxon>Rhizobium/Agrobacterium group</taxon>
        <taxon>Rhizobium</taxon>
    </lineage>
</organism>
<dbReference type="InterPro" id="IPR009444">
    <property type="entry name" value="Conjugal_tfr_TraD_a-type"/>
</dbReference>
<proteinExistence type="predicted"/>
<gene>
    <name evidence="1" type="ORF">ABM479_16260</name>
</gene>
<accession>A0AAU7RXP3</accession>
<dbReference type="EMBL" id="CP157960">
    <property type="protein sequence ID" value="XBT94900.1"/>
    <property type="molecule type" value="Genomic_DNA"/>
</dbReference>
<sequence>MTNDRKRESREKMIFGGLIIKAGLRKADRAFLLGALIEASRIPPDTAQYRELHKIGMEAFRADARMNNSESKDLDV</sequence>